<evidence type="ECO:0000313" key="2">
    <source>
        <dbReference type="Proteomes" id="UP000887013"/>
    </source>
</evidence>
<sequence>MPIRKQIIAMQRTRFKDNKRKDWRLRSQSVHCHQRIKCNIELDISQKGRKIFMINVLTNVVFFFNFKCTPEISVTAGRASSGQNNGACE</sequence>
<keyword evidence="2" id="KW-1185">Reference proteome</keyword>
<reference evidence="1" key="1">
    <citation type="submission" date="2020-08" db="EMBL/GenBank/DDBJ databases">
        <title>Multicomponent nature underlies the extraordinary mechanical properties of spider dragline silk.</title>
        <authorList>
            <person name="Kono N."/>
            <person name="Nakamura H."/>
            <person name="Mori M."/>
            <person name="Yoshida Y."/>
            <person name="Ohtoshi R."/>
            <person name="Malay A.D."/>
            <person name="Moran D.A.P."/>
            <person name="Tomita M."/>
            <person name="Numata K."/>
            <person name="Arakawa K."/>
        </authorList>
    </citation>
    <scope>NUCLEOTIDE SEQUENCE</scope>
</reference>
<dbReference type="Proteomes" id="UP000887013">
    <property type="component" value="Unassembled WGS sequence"/>
</dbReference>
<comment type="caution">
    <text evidence="1">The sequence shown here is derived from an EMBL/GenBank/DDBJ whole genome shotgun (WGS) entry which is preliminary data.</text>
</comment>
<protein>
    <submittedName>
        <fullName evidence="1">Uncharacterized protein</fullName>
    </submittedName>
</protein>
<gene>
    <name evidence="1" type="ORF">NPIL_326681</name>
</gene>
<organism evidence="1 2">
    <name type="scientific">Nephila pilipes</name>
    <name type="common">Giant wood spider</name>
    <name type="synonym">Nephila maculata</name>
    <dbReference type="NCBI Taxonomy" id="299642"/>
    <lineage>
        <taxon>Eukaryota</taxon>
        <taxon>Metazoa</taxon>
        <taxon>Ecdysozoa</taxon>
        <taxon>Arthropoda</taxon>
        <taxon>Chelicerata</taxon>
        <taxon>Arachnida</taxon>
        <taxon>Araneae</taxon>
        <taxon>Araneomorphae</taxon>
        <taxon>Entelegynae</taxon>
        <taxon>Araneoidea</taxon>
        <taxon>Nephilidae</taxon>
        <taxon>Nephila</taxon>
    </lineage>
</organism>
<accession>A0A8X6TAH1</accession>
<dbReference type="AlphaFoldDB" id="A0A8X6TAH1"/>
<proteinExistence type="predicted"/>
<dbReference type="EMBL" id="BMAW01100046">
    <property type="protein sequence ID" value="GFS93149.1"/>
    <property type="molecule type" value="Genomic_DNA"/>
</dbReference>
<name>A0A8X6TAH1_NEPPI</name>
<evidence type="ECO:0000313" key="1">
    <source>
        <dbReference type="EMBL" id="GFS93149.1"/>
    </source>
</evidence>